<accession>G9NVT7</accession>
<dbReference type="HOGENOM" id="CLU_1708511_0_0_1"/>
<feature type="non-terminal residue" evidence="2">
    <location>
        <position position="154"/>
    </location>
</feature>
<dbReference type="GeneID" id="25777259"/>
<evidence type="ECO:0000313" key="2">
    <source>
        <dbReference type="EMBL" id="EHK45105.1"/>
    </source>
</evidence>
<dbReference type="eggNOG" id="ENOG502RN00">
    <property type="taxonomic scope" value="Eukaryota"/>
</dbReference>
<dbReference type="KEGG" id="tatv:25777259"/>
<reference evidence="2 3" key="1">
    <citation type="journal article" date="2011" name="Genome Biol.">
        <title>Comparative genome sequence analysis underscores mycoparasitism as the ancestral life style of Trichoderma.</title>
        <authorList>
            <person name="Kubicek C.P."/>
            <person name="Herrera-Estrella A."/>
            <person name="Seidl-Seiboth V."/>
            <person name="Martinez D.A."/>
            <person name="Druzhinina I.S."/>
            <person name="Thon M."/>
            <person name="Zeilinger S."/>
            <person name="Casas-Flores S."/>
            <person name="Horwitz B.A."/>
            <person name="Mukherjee P.K."/>
            <person name="Mukherjee M."/>
            <person name="Kredics L."/>
            <person name="Alcaraz L.D."/>
            <person name="Aerts A."/>
            <person name="Antal Z."/>
            <person name="Atanasova L."/>
            <person name="Cervantes-Badillo M.G."/>
            <person name="Challacombe J."/>
            <person name="Chertkov O."/>
            <person name="McCluskey K."/>
            <person name="Coulpier F."/>
            <person name="Deshpande N."/>
            <person name="von Doehren H."/>
            <person name="Ebbole D.J."/>
            <person name="Esquivel-Naranjo E.U."/>
            <person name="Fekete E."/>
            <person name="Flipphi M."/>
            <person name="Glaser F."/>
            <person name="Gomez-Rodriguez E.Y."/>
            <person name="Gruber S."/>
            <person name="Han C."/>
            <person name="Henrissat B."/>
            <person name="Hermosa R."/>
            <person name="Hernandez-Onate M."/>
            <person name="Karaffa L."/>
            <person name="Kosti I."/>
            <person name="Le Crom S."/>
            <person name="Lindquist E."/>
            <person name="Lucas S."/>
            <person name="Luebeck M."/>
            <person name="Luebeck P.S."/>
            <person name="Margeot A."/>
            <person name="Metz B."/>
            <person name="Misra M."/>
            <person name="Nevalainen H."/>
            <person name="Omann M."/>
            <person name="Packer N."/>
            <person name="Perrone G."/>
            <person name="Uresti-Rivera E.E."/>
            <person name="Salamov A."/>
            <person name="Schmoll M."/>
            <person name="Seiboth B."/>
            <person name="Shapiro H."/>
            <person name="Sukno S."/>
            <person name="Tamayo-Ramos J.A."/>
            <person name="Tisch D."/>
            <person name="Wiest A."/>
            <person name="Wilkinson H.H."/>
            <person name="Zhang M."/>
            <person name="Coutinho P.M."/>
            <person name="Kenerley C.M."/>
            <person name="Monte E."/>
            <person name="Baker S.E."/>
            <person name="Grigoriev I.V."/>
        </authorList>
    </citation>
    <scope>NUCLEOTIDE SEQUENCE [LARGE SCALE GENOMIC DNA]</scope>
    <source>
        <strain evidence="3">ATCC 20476 / IMI 206040</strain>
    </source>
</reference>
<dbReference type="Proteomes" id="UP000005426">
    <property type="component" value="Unassembled WGS sequence"/>
</dbReference>
<gene>
    <name evidence="2" type="ORF">TRIATDRAFT_18710</name>
</gene>
<proteinExistence type="predicted"/>
<keyword evidence="3" id="KW-1185">Reference proteome</keyword>
<dbReference type="AlphaFoldDB" id="G9NVT7"/>
<feature type="compositionally biased region" description="Polar residues" evidence="1">
    <location>
        <begin position="27"/>
        <end position="49"/>
    </location>
</feature>
<feature type="compositionally biased region" description="Low complexity" evidence="1">
    <location>
        <begin position="85"/>
        <end position="99"/>
    </location>
</feature>
<protein>
    <submittedName>
        <fullName evidence="2">Uncharacterized protein</fullName>
    </submittedName>
</protein>
<name>G9NVT7_HYPAI</name>
<organism evidence="2 3">
    <name type="scientific">Hypocrea atroviridis (strain ATCC 20476 / IMI 206040)</name>
    <name type="common">Trichoderma atroviride</name>
    <dbReference type="NCBI Taxonomy" id="452589"/>
    <lineage>
        <taxon>Eukaryota</taxon>
        <taxon>Fungi</taxon>
        <taxon>Dikarya</taxon>
        <taxon>Ascomycota</taxon>
        <taxon>Pezizomycotina</taxon>
        <taxon>Sordariomycetes</taxon>
        <taxon>Hypocreomycetidae</taxon>
        <taxon>Hypocreales</taxon>
        <taxon>Hypocreaceae</taxon>
        <taxon>Trichoderma</taxon>
    </lineage>
</organism>
<evidence type="ECO:0000256" key="1">
    <source>
        <dbReference type="SAM" id="MobiDB-lite"/>
    </source>
</evidence>
<sequence>MAADNFKFQDTQESIIDRKRPLKGLSGSFSSNIGQRISPSNPQDNVNTSQKKKNRSVKSIIAWLEEASANNGTSRLSGDDIKSVHSTISSTGSNSSLLSRQTMPGAADVEEYSLTLLKYKQYYTDVPLGRCLDAQEKDSAATTSSNVRVNASEE</sequence>
<dbReference type="EMBL" id="ABDG02000024">
    <property type="protein sequence ID" value="EHK45105.1"/>
    <property type="molecule type" value="Genomic_DNA"/>
</dbReference>
<dbReference type="OrthoDB" id="5238042at2759"/>
<evidence type="ECO:0000313" key="3">
    <source>
        <dbReference type="Proteomes" id="UP000005426"/>
    </source>
</evidence>
<feature type="region of interest" description="Disordered" evidence="1">
    <location>
        <begin position="85"/>
        <end position="104"/>
    </location>
</feature>
<comment type="caution">
    <text evidence="2">The sequence shown here is derived from an EMBL/GenBank/DDBJ whole genome shotgun (WGS) entry which is preliminary data.</text>
</comment>
<feature type="region of interest" description="Disordered" evidence="1">
    <location>
        <begin position="19"/>
        <end position="55"/>
    </location>
</feature>